<name>A0A3G9K9E0_9ACTN</name>
<organism evidence="6 7">
    <name type="scientific">Parolsenella catena</name>
    <dbReference type="NCBI Taxonomy" id="2003188"/>
    <lineage>
        <taxon>Bacteria</taxon>
        <taxon>Bacillati</taxon>
        <taxon>Actinomycetota</taxon>
        <taxon>Coriobacteriia</taxon>
        <taxon>Coriobacteriales</taxon>
        <taxon>Atopobiaceae</taxon>
        <taxon>Parolsenella</taxon>
    </lineage>
</organism>
<sequence>MTDEEYQLMLKATWLYYMENYTQQQISALMGVSRGKVIRLLDEARSEGIIRFLFRQNDQERMEIERDLVAKFGLHDAFIVPTPAHKSDLMNSIARAASMYVADHLRADGFLNIGYGDMTGRILDNLATTRHSDVNVASLTGGVSYYLPKVSSEVFAMHLYLTPSPLILSSQNLRDALLREPAIQDVYRMTSHADMTVVGIGSMDEEATIIRNGILSKTDFALLKMQGAVGDVLNHFIDADGNPVDTDIEDRIVSTSLETLQGMRNVVGVAGGKVKIPAINAVLKHGYLNVLVTDEVTARGLLSYGEAPTNTAIEYESSN</sequence>
<dbReference type="AlphaFoldDB" id="A0A3G9K9E0"/>
<keyword evidence="3" id="KW-0238">DNA-binding</keyword>
<evidence type="ECO:0000256" key="1">
    <source>
        <dbReference type="ARBA" id="ARBA00010466"/>
    </source>
</evidence>
<dbReference type="RefSeq" id="WP_126420611.1">
    <property type="nucleotide sequence ID" value="NZ_AP019367.1"/>
</dbReference>
<keyword evidence="4" id="KW-0804">Transcription</keyword>
<dbReference type="InterPro" id="IPR037171">
    <property type="entry name" value="NagB/RpiA_transferase-like"/>
</dbReference>
<dbReference type="PANTHER" id="PTHR34294:SF1">
    <property type="entry name" value="TRANSCRIPTIONAL REGULATOR LSRR"/>
    <property type="match status" value="1"/>
</dbReference>
<dbReference type="OrthoDB" id="186585at2"/>
<dbReference type="Gene3D" id="3.40.50.1360">
    <property type="match status" value="1"/>
</dbReference>
<dbReference type="InterPro" id="IPR007324">
    <property type="entry name" value="Sugar-bd_dom_put"/>
</dbReference>
<evidence type="ECO:0000256" key="4">
    <source>
        <dbReference type="ARBA" id="ARBA00023163"/>
    </source>
</evidence>
<evidence type="ECO:0000256" key="3">
    <source>
        <dbReference type="ARBA" id="ARBA00023125"/>
    </source>
</evidence>
<dbReference type="InterPro" id="IPR051054">
    <property type="entry name" value="SorC_transcr_regulators"/>
</dbReference>
<accession>A0A3G9K9E0</accession>
<keyword evidence="7" id="KW-1185">Reference proteome</keyword>
<evidence type="ECO:0000256" key="2">
    <source>
        <dbReference type="ARBA" id="ARBA00023015"/>
    </source>
</evidence>
<dbReference type="GO" id="GO:0003677">
    <property type="term" value="F:DNA binding"/>
    <property type="evidence" value="ECO:0007669"/>
    <property type="project" value="UniProtKB-KW"/>
</dbReference>
<reference evidence="7" key="1">
    <citation type="submission" date="2018-11" db="EMBL/GenBank/DDBJ databases">
        <title>Comparative genomics of Parolsenella catena and Libanicoccus massiliensis: Reclassification of Libanicoccus massiliensis as Parolsenella massiliensis comb. nov.</title>
        <authorList>
            <person name="Sakamoto M."/>
            <person name="Ikeyama N."/>
            <person name="Murakami T."/>
            <person name="Mori H."/>
            <person name="Yuki M."/>
            <person name="Ohkuma M."/>
        </authorList>
    </citation>
    <scope>NUCLEOTIDE SEQUENCE [LARGE SCALE GENOMIC DNA]</scope>
    <source>
        <strain evidence="7">JCM 31932</strain>
    </source>
</reference>
<gene>
    <name evidence="6" type="ORF">Pcatena_00670</name>
</gene>
<dbReference type="Gene3D" id="1.10.10.10">
    <property type="entry name" value="Winged helix-like DNA-binding domain superfamily/Winged helix DNA-binding domain"/>
    <property type="match status" value="1"/>
</dbReference>
<dbReference type="EMBL" id="AP019367">
    <property type="protein sequence ID" value="BBH49480.1"/>
    <property type="molecule type" value="Genomic_DNA"/>
</dbReference>
<dbReference type="Pfam" id="PF04198">
    <property type="entry name" value="Sugar-bind"/>
    <property type="match status" value="1"/>
</dbReference>
<dbReference type="Proteomes" id="UP000273154">
    <property type="component" value="Chromosome"/>
</dbReference>
<evidence type="ECO:0000259" key="5">
    <source>
        <dbReference type="Pfam" id="PF04198"/>
    </source>
</evidence>
<dbReference type="GeneID" id="88848209"/>
<proteinExistence type="inferred from homology"/>
<dbReference type="InterPro" id="IPR036388">
    <property type="entry name" value="WH-like_DNA-bd_sf"/>
</dbReference>
<comment type="similarity">
    <text evidence="1">Belongs to the SorC transcriptional regulatory family.</text>
</comment>
<dbReference type="SUPFAM" id="SSF100950">
    <property type="entry name" value="NagB/RpiA/CoA transferase-like"/>
    <property type="match status" value="1"/>
</dbReference>
<evidence type="ECO:0000313" key="7">
    <source>
        <dbReference type="Proteomes" id="UP000273154"/>
    </source>
</evidence>
<evidence type="ECO:0000313" key="6">
    <source>
        <dbReference type="EMBL" id="BBH49480.1"/>
    </source>
</evidence>
<feature type="domain" description="Sugar-binding" evidence="5">
    <location>
        <begin position="61"/>
        <end position="303"/>
    </location>
</feature>
<dbReference type="GO" id="GO:0030246">
    <property type="term" value="F:carbohydrate binding"/>
    <property type="evidence" value="ECO:0007669"/>
    <property type="project" value="InterPro"/>
</dbReference>
<protein>
    <submittedName>
        <fullName evidence="6">Deoxyribonucleoside regulator</fullName>
    </submittedName>
</protein>
<keyword evidence="2" id="KW-0805">Transcription regulation</keyword>
<dbReference type="PANTHER" id="PTHR34294">
    <property type="entry name" value="TRANSCRIPTIONAL REGULATOR-RELATED"/>
    <property type="match status" value="1"/>
</dbReference>
<dbReference type="KEGG" id="pcat:Pcatena_00670"/>